<name>A0A6S6U8R6_9GAMM</name>
<evidence type="ECO:0008006" key="2">
    <source>
        <dbReference type="Google" id="ProtNLM"/>
    </source>
</evidence>
<reference evidence="1" key="1">
    <citation type="submission" date="2020-01" db="EMBL/GenBank/DDBJ databases">
        <authorList>
            <person name="Meier V. D."/>
            <person name="Meier V D."/>
        </authorList>
    </citation>
    <scope>NUCLEOTIDE SEQUENCE</scope>
    <source>
        <strain evidence="1">HLG_WM_MAG_07</strain>
    </source>
</reference>
<organism evidence="1">
    <name type="scientific">uncultured Thiotrichaceae bacterium</name>
    <dbReference type="NCBI Taxonomy" id="298394"/>
    <lineage>
        <taxon>Bacteria</taxon>
        <taxon>Pseudomonadati</taxon>
        <taxon>Pseudomonadota</taxon>
        <taxon>Gammaproteobacteria</taxon>
        <taxon>Thiotrichales</taxon>
        <taxon>Thiotrichaceae</taxon>
        <taxon>environmental samples</taxon>
    </lineage>
</organism>
<evidence type="ECO:0000313" key="1">
    <source>
        <dbReference type="EMBL" id="CAA6828078.1"/>
    </source>
</evidence>
<accession>A0A6S6U8R6</accession>
<dbReference type="AlphaFoldDB" id="A0A6S6U8R6"/>
<proteinExistence type="predicted"/>
<dbReference type="SUPFAM" id="SSF52540">
    <property type="entry name" value="P-loop containing nucleoside triphosphate hydrolases"/>
    <property type="match status" value="1"/>
</dbReference>
<sequence>MYQRYTESLLTELLQEFRILYLTGPRQAGKTTLARKMVDKQGMVCGCI</sequence>
<dbReference type="InterPro" id="IPR027417">
    <property type="entry name" value="P-loop_NTPase"/>
</dbReference>
<protein>
    <recommendedName>
        <fullName evidence="2">AAA domain-containing protein</fullName>
    </recommendedName>
</protein>
<gene>
    <name evidence="1" type="ORF">HELGO_WM8844</name>
</gene>
<dbReference type="EMBL" id="CACVAY010000146">
    <property type="protein sequence ID" value="CAA6828078.1"/>
    <property type="molecule type" value="Genomic_DNA"/>
</dbReference>